<keyword evidence="3" id="KW-1185">Reference proteome</keyword>
<dbReference type="AlphaFoldDB" id="A0AAV7VF24"/>
<evidence type="ECO:0000313" key="3">
    <source>
        <dbReference type="Proteomes" id="UP001066276"/>
    </source>
</evidence>
<feature type="compositionally biased region" description="Basic and acidic residues" evidence="1">
    <location>
        <begin position="140"/>
        <end position="163"/>
    </location>
</feature>
<dbReference type="EMBL" id="JANPWB010000003">
    <property type="protein sequence ID" value="KAJ1199912.1"/>
    <property type="molecule type" value="Genomic_DNA"/>
</dbReference>
<protein>
    <submittedName>
        <fullName evidence="2">Uncharacterized protein</fullName>
    </submittedName>
</protein>
<evidence type="ECO:0000313" key="2">
    <source>
        <dbReference type="EMBL" id="KAJ1199912.1"/>
    </source>
</evidence>
<feature type="region of interest" description="Disordered" evidence="1">
    <location>
        <begin position="138"/>
        <end position="164"/>
    </location>
</feature>
<reference evidence="2" key="1">
    <citation type="journal article" date="2022" name="bioRxiv">
        <title>Sequencing and chromosome-scale assembly of the giantPleurodeles waltlgenome.</title>
        <authorList>
            <person name="Brown T."/>
            <person name="Elewa A."/>
            <person name="Iarovenko S."/>
            <person name="Subramanian E."/>
            <person name="Araus A.J."/>
            <person name="Petzold A."/>
            <person name="Susuki M."/>
            <person name="Suzuki K.-i.T."/>
            <person name="Hayashi T."/>
            <person name="Toyoda A."/>
            <person name="Oliveira C."/>
            <person name="Osipova E."/>
            <person name="Leigh N.D."/>
            <person name="Simon A."/>
            <person name="Yun M.H."/>
        </authorList>
    </citation>
    <scope>NUCLEOTIDE SEQUENCE</scope>
    <source>
        <strain evidence="2">20211129_DDA</strain>
        <tissue evidence="2">Liver</tissue>
    </source>
</reference>
<comment type="caution">
    <text evidence="2">The sequence shown here is derived from an EMBL/GenBank/DDBJ whole genome shotgun (WGS) entry which is preliminary data.</text>
</comment>
<organism evidence="2 3">
    <name type="scientific">Pleurodeles waltl</name>
    <name type="common">Iberian ribbed newt</name>
    <dbReference type="NCBI Taxonomy" id="8319"/>
    <lineage>
        <taxon>Eukaryota</taxon>
        <taxon>Metazoa</taxon>
        <taxon>Chordata</taxon>
        <taxon>Craniata</taxon>
        <taxon>Vertebrata</taxon>
        <taxon>Euteleostomi</taxon>
        <taxon>Amphibia</taxon>
        <taxon>Batrachia</taxon>
        <taxon>Caudata</taxon>
        <taxon>Salamandroidea</taxon>
        <taxon>Salamandridae</taxon>
        <taxon>Pleurodelinae</taxon>
        <taxon>Pleurodeles</taxon>
    </lineage>
</organism>
<feature type="region of interest" description="Disordered" evidence="1">
    <location>
        <begin position="105"/>
        <end position="124"/>
    </location>
</feature>
<dbReference type="Proteomes" id="UP001066276">
    <property type="component" value="Chromosome 2_1"/>
</dbReference>
<feature type="region of interest" description="Disordered" evidence="1">
    <location>
        <begin position="1"/>
        <end position="55"/>
    </location>
</feature>
<name>A0AAV7VF24_PLEWA</name>
<proteinExistence type="predicted"/>
<sequence length="295" mass="32656">MSAPGHWSEEKWGSTSRDCPFNTPAEIPTSLDRVVPGVKNGNASGRLVNKVNAGENELELNYDEGRDVWEEGEVHEDAEVRLPMVQGTKSSSAMDSSVGVLQKSSVDHGDTAGKQRSLAVKSKNEMKSQRVTFRVIEGAGEQKKALEGEKGQTQEPKDSKVMEGTRVPADTTKVMEEAGDENKDKGGHRKWLPYMGLAMPLGSHADTTKLCMIWMFFGDFKLSELLGSGREPGVLHGEIRLEQGQLGIWLWKSKMDQTGKGKWIWLQEGGREDACPVEIYNVSKAKLDQQWLLVL</sequence>
<gene>
    <name evidence="2" type="ORF">NDU88_003744</name>
</gene>
<evidence type="ECO:0000256" key="1">
    <source>
        <dbReference type="SAM" id="MobiDB-lite"/>
    </source>
</evidence>
<accession>A0AAV7VF24</accession>